<evidence type="ECO:0000313" key="1">
    <source>
        <dbReference type="EMBL" id="KRL11088.1"/>
    </source>
</evidence>
<dbReference type="PATRIC" id="fig|1423792.3.peg.829"/>
<keyword evidence="2" id="KW-1185">Reference proteome</keyword>
<comment type="caution">
    <text evidence="1">The sequence shown here is derived from an EMBL/GenBank/DDBJ whole genome shotgun (WGS) entry which is preliminary data.</text>
</comment>
<dbReference type="RefSeq" id="WP_057821790.1">
    <property type="nucleotide sequence ID" value="NZ_AZEC01000013.1"/>
</dbReference>
<dbReference type="Pfam" id="PF08843">
    <property type="entry name" value="AbiEii"/>
    <property type="match status" value="1"/>
</dbReference>
<name>A0A0R1MSH0_9LACO</name>
<evidence type="ECO:0000313" key="2">
    <source>
        <dbReference type="Proteomes" id="UP000051330"/>
    </source>
</evidence>
<dbReference type="STRING" id="1423792.FD09_GL000815"/>
<gene>
    <name evidence="1" type="ORF">FD09_GL000815</name>
</gene>
<dbReference type="OrthoDB" id="9808443at2"/>
<dbReference type="InterPro" id="IPR014942">
    <property type="entry name" value="AbiEii"/>
</dbReference>
<dbReference type="AlphaFoldDB" id="A0A0R1MSH0"/>
<dbReference type="EMBL" id="AZEC01000013">
    <property type="protein sequence ID" value="KRL11088.1"/>
    <property type="molecule type" value="Genomic_DNA"/>
</dbReference>
<protein>
    <recommendedName>
        <fullName evidence="3">Abortive infection protein AbiGII</fullName>
    </recommendedName>
</protein>
<dbReference type="Gene3D" id="3.10.450.620">
    <property type="entry name" value="JHP933, nucleotidyltransferase-like core domain"/>
    <property type="match status" value="1"/>
</dbReference>
<evidence type="ECO:0008006" key="3">
    <source>
        <dbReference type="Google" id="ProtNLM"/>
    </source>
</evidence>
<organism evidence="1 2">
    <name type="scientific">Schleiferilactobacillus perolens DSM 12744</name>
    <dbReference type="NCBI Taxonomy" id="1423792"/>
    <lineage>
        <taxon>Bacteria</taxon>
        <taxon>Bacillati</taxon>
        <taxon>Bacillota</taxon>
        <taxon>Bacilli</taxon>
        <taxon>Lactobacillales</taxon>
        <taxon>Lactobacillaceae</taxon>
        <taxon>Schleiferilactobacillus</taxon>
    </lineage>
</organism>
<dbReference type="Proteomes" id="UP000051330">
    <property type="component" value="Unassembled WGS sequence"/>
</dbReference>
<reference evidence="1 2" key="1">
    <citation type="journal article" date="2015" name="Genome Announc.">
        <title>Expanding the biotechnology potential of lactobacilli through comparative genomics of 213 strains and associated genera.</title>
        <authorList>
            <person name="Sun Z."/>
            <person name="Harris H.M."/>
            <person name="McCann A."/>
            <person name="Guo C."/>
            <person name="Argimon S."/>
            <person name="Zhang W."/>
            <person name="Yang X."/>
            <person name="Jeffery I.B."/>
            <person name="Cooney J.C."/>
            <person name="Kagawa T.F."/>
            <person name="Liu W."/>
            <person name="Song Y."/>
            <person name="Salvetti E."/>
            <person name="Wrobel A."/>
            <person name="Rasinkangas P."/>
            <person name="Parkhill J."/>
            <person name="Rea M.C."/>
            <person name="O'Sullivan O."/>
            <person name="Ritari J."/>
            <person name="Douillard F.P."/>
            <person name="Paul Ross R."/>
            <person name="Yang R."/>
            <person name="Briner A.E."/>
            <person name="Felis G.E."/>
            <person name="de Vos W.M."/>
            <person name="Barrangou R."/>
            <person name="Klaenhammer T.R."/>
            <person name="Caufield P.W."/>
            <person name="Cui Y."/>
            <person name="Zhang H."/>
            <person name="O'Toole P.W."/>
        </authorList>
    </citation>
    <scope>NUCLEOTIDE SEQUENCE [LARGE SCALE GENOMIC DNA]</scope>
    <source>
        <strain evidence="1 2">DSM 12744</strain>
    </source>
</reference>
<accession>A0A0R1MSH0</accession>
<sequence length="283" mass="31992">MSHDPLIQRINAAARKSKVPPTQFQRMYFLEQFLILVAASPYRDNFIFKGGMEIQSLIGVANRATQDIDSTLAGQSLSKANIQKMMQEIFTDKGSVSSVTFNVSSIKAKMADHNYPGFLVSLDATLKGSNARAKIKIDLSTGDSIHPHTIELIHHHLLDPQQTTKLQAYPLEQIMADKLEAFLYFGPINSRAKDFYDLYMFATLLKNDWQVQTLQTAFTKTVSTKGRVPTTVVQDPLTALTVIQSSPVIHDNWLRYQKDHPYAQDISLDNVMRTIETLFNRIK</sequence>
<proteinExistence type="predicted"/>